<evidence type="ECO:0000313" key="5">
    <source>
        <dbReference type="EMBL" id="TID20275.1"/>
    </source>
</evidence>
<evidence type="ECO:0000313" key="6">
    <source>
        <dbReference type="Proteomes" id="UP000298493"/>
    </source>
</evidence>
<keyword evidence="6" id="KW-1185">Reference proteome</keyword>
<keyword evidence="2" id="KW-0863">Zinc-finger</keyword>
<organism evidence="5 6">
    <name type="scientific">Venturia nashicola</name>
    <dbReference type="NCBI Taxonomy" id="86259"/>
    <lineage>
        <taxon>Eukaryota</taxon>
        <taxon>Fungi</taxon>
        <taxon>Dikarya</taxon>
        <taxon>Ascomycota</taxon>
        <taxon>Pezizomycotina</taxon>
        <taxon>Dothideomycetes</taxon>
        <taxon>Pleosporomycetidae</taxon>
        <taxon>Venturiales</taxon>
        <taxon>Venturiaceae</taxon>
        <taxon>Venturia</taxon>
    </lineage>
</organism>
<evidence type="ECO:0000259" key="4">
    <source>
        <dbReference type="PROSITE" id="PS01358"/>
    </source>
</evidence>
<keyword evidence="1" id="KW-0479">Metal-binding</keyword>
<dbReference type="Proteomes" id="UP000298493">
    <property type="component" value="Unassembled WGS sequence"/>
</dbReference>
<gene>
    <name evidence="5" type="ORF">E6O75_ATG07735</name>
</gene>
<dbReference type="EMBL" id="SNSC02000011">
    <property type="protein sequence ID" value="TID20275.1"/>
    <property type="molecule type" value="Genomic_DNA"/>
</dbReference>
<evidence type="ECO:0000256" key="1">
    <source>
        <dbReference type="ARBA" id="ARBA00022723"/>
    </source>
</evidence>
<feature type="domain" description="RanBP2-type" evidence="4">
    <location>
        <begin position="14"/>
        <end position="33"/>
    </location>
</feature>
<accession>A0A4Z1P7C6</accession>
<evidence type="ECO:0000256" key="2">
    <source>
        <dbReference type="ARBA" id="ARBA00022771"/>
    </source>
</evidence>
<protein>
    <recommendedName>
        <fullName evidence="4">RanBP2-type domain-containing protein</fullName>
    </recommendedName>
</protein>
<sequence length="147" mass="17202">MPKLPLKISKIVFWNCCQCDNENKLTRHTCSHCRHYRCKENYNPNGGCEDEDEEQEMMEALFDMMRTIDESRVVNEKMVCWSRKPSITSPVTTYSNMHTRTLIKLITNYERYDISLVLLASYTSTTSTLTTYNSIVDLPAVQVYHEI</sequence>
<reference evidence="5 6" key="1">
    <citation type="submission" date="2019-04" db="EMBL/GenBank/DDBJ databases">
        <title>High contiguity whole genome sequence and gene annotation resource for two Venturia nashicola isolates.</title>
        <authorList>
            <person name="Prokchorchik M."/>
            <person name="Won K."/>
            <person name="Lee Y."/>
            <person name="Choi E.D."/>
            <person name="Segonzac C."/>
            <person name="Sohn K.H."/>
        </authorList>
    </citation>
    <scope>NUCLEOTIDE SEQUENCE [LARGE SCALE GENOMIC DNA]</scope>
    <source>
        <strain evidence="5 6">PRI2</strain>
    </source>
</reference>
<dbReference type="InterPro" id="IPR001876">
    <property type="entry name" value="Znf_RanBP2"/>
</dbReference>
<evidence type="ECO:0000256" key="3">
    <source>
        <dbReference type="ARBA" id="ARBA00022833"/>
    </source>
</evidence>
<proteinExistence type="predicted"/>
<dbReference type="AlphaFoldDB" id="A0A4Z1P7C6"/>
<name>A0A4Z1P7C6_9PEZI</name>
<dbReference type="PROSITE" id="PS01358">
    <property type="entry name" value="ZF_RANBP2_1"/>
    <property type="match status" value="1"/>
</dbReference>
<dbReference type="GO" id="GO:0008270">
    <property type="term" value="F:zinc ion binding"/>
    <property type="evidence" value="ECO:0007669"/>
    <property type="project" value="UniProtKB-KW"/>
</dbReference>
<keyword evidence="3" id="KW-0862">Zinc</keyword>
<comment type="caution">
    <text evidence="5">The sequence shown here is derived from an EMBL/GenBank/DDBJ whole genome shotgun (WGS) entry which is preliminary data.</text>
</comment>